<keyword evidence="1" id="KW-0560">Oxidoreductase</keyword>
<dbReference type="AlphaFoldDB" id="C8PE83"/>
<dbReference type="eggNOG" id="COG0117">
    <property type="taxonomic scope" value="Bacteria"/>
</dbReference>
<dbReference type="Proteomes" id="UP000005709">
    <property type="component" value="Unassembled WGS sequence"/>
</dbReference>
<dbReference type="GO" id="GO:0008703">
    <property type="term" value="F:5-amino-6-(5-phosphoribosylamino)uracil reductase activity"/>
    <property type="evidence" value="ECO:0007669"/>
    <property type="project" value="UniProtKB-EC"/>
</dbReference>
<evidence type="ECO:0000313" key="1">
    <source>
        <dbReference type="EMBL" id="EEV18956.1"/>
    </source>
</evidence>
<dbReference type="InterPro" id="IPR024072">
    <property type="entry name" value="DHFR-like_dom_sf"/>
</dbReference>
<comment type="caution">
    <text evidence="1">The sequence shown here is derived from an EMBL/GenBank/DDBJ whole genome shotgun (WGS) entry which is preliminary data.</text>
</comment>
<dbReference type="RefSeq" id="WP_005869245.1">
    <property type="nucleotide sequence ID" value="NZ_ACYG01000005.1"/>
</dbReference>
<dbReference type="Gene3D" id="3.40.140.10">
    <property type="entry name" value="Cytidine Deaminase, domain 2"/>
    <property type="match status" value="1"/>
</dbReference>
<dbReference type="EC" id="1.1.1.193" evidence="1"/>
<keyword evidence="2" id="KW-1185">Reference proteome</keyword>
<evidence type="ECO:0000313" key="2">
    <source>
        <dbReference type="Proteomes" id="UP000005709"/>
    </source>
</evidence>
<protein>
    <submittedName>
        <fullName evidence="1">Riboflavin biosynthesis protein RibD family protein</fullName>
        <ecNumber evidence="1">1.1.1.193</ecNumber>
        <ecNumber evidence="1">3.5.4.26</ecNumber>
    </submittedName>
</protein>
<proteinExistence type="predicted"/>
<reference evidence="1 2" key="1">
    <citation type="submission" date="2009-07" db="EMBL/GenBank/DDBJ databases">
        <authorList>
            <person name="Madupu R."/>
            <person name="Sebastian Y."/>
            <person name="Durkin A.S."/>
            <person name="Torralba M."/>
            <person name="Methe B."/>
            <person name="Sutton G.G."/>
            <person name="Strausberg R.L."/>
            <person name="Nelson K.E."/>
        </authorList>
    </citation>
    <scope>NUCLEOTIDE SEQUENCE [LARGE SCALE GENOMIC DNA]</scope>
    <source>
        <strain evidence="1 2">RM3268</strain>
    </source>
</reference>
<dbReference type="OrthoDB" id="9800865at2"/>
<dbReference type="EMBL" id="ACYG01000005">
    <property type="protein sequence ID" value="EEV18956.1"/>
    <property type="molecule type" value="Genomic_DNA"/>
</dbReference>
<name>C8PE83_9BACT</name>
<dbReference type="EC" id="3.5.4.26" evidence="1"/>
<dbReference type="Gene3D" id="3.40.430.10">
    <property type="entry name" value="Dihydrofolate Reductase, subunit A"/>
    <property type="match status" value="1"/>
</dbReference>
<dbReference type="InterPro" id="IPR016193">
    <property type="entry name" value="Cytidine_deaminase-like"/>
</dbReference>
<organism evidence="1 2">
    <name type="scientific">Campylobacter gracilis RM3268</name>
    <dbReference type="NCBI Taxonomy" id="553220"/>
    <lineage>
        <taxon>Bacteria</taxon>
        <taxon>Pseudomonadati</taxon>
        <taxon>Campylobacterota</taxon>
        <taxon>Epsilonproteobacteria</taxon>
        <taxon>Campylobacterales</taxon>
        <taxon>Campylobacteraceae</taxon>
        <taxon>Campylobacter</taxon>
    </lineage>
</organism>
<sequence length="147" mass="15808">MCSYAAFEPCAHRGRTPSCAELLAQLGLSRVVIGTRDTNAQAAGGAEILLCGGIEVKFDVCHAAAEELAEPFYLAREGGFCFIKINVALNGAVHGRIGSEKQRAFVHELRGVCDYVGVGGQTVRADRPNWMLQPNFGDKSSTNHIKE</sequence>
<dbReference type="GO" id="GO:0008835">
    <property type="term" value="F:diaminohydroxyphosphoribosylaminopyrimidine deaminase activity"/>
    <property type="evidence" value="ECO:0007669"/>
    <property type="project" value="UniProtKB-EC"/>
</dbReference>
<dbReference type="SUPFAM" id="SSF53927">
    <property type="entry name" value="Cytidine deaminase-like"/>
    <property type="match status" value="1"/>
</dbReference>
<accession>C8PE83</accession>
<gene>
    <name evidence="1" type="ORF">CAMGR0001_2433</name>
</gene>
<keyword evidence="1" id="KW-0378">Hydrolase</keyword>